<dbReference type="PANTHER" id="PTHR31313">
    <property type="entry name" value="TY1 ENHANCER ACTIVATOR"/>
    <property type="match status" value="1"/>
</dbReference>
<comment type="subcellular location">
    <subcellularLocation>
        <location evidence="1">Nucleus</location>
    </subcellularLocation>
</comment>
<feature type="compositionally biased region" description="Polar residues" evidence="8">
    <location>
        <begin position="172"/>
        <end position="184"/>
    </location>
</feature>
<evidence type="ECO:0000313" key="10">
    <source>
        <dbReference type="EMBL" id="KDQ63123.1"/>
    </source>
</evidence>
<feature type="region of interest" description="Disordered" evidence="8">
    <location>
        <begin position="866"/>
        <end position="904"/>
    </location>
</feature>
<feature type="compositionally biased region" description="Low complexity" evidence="8">
    <location>
        <begin position="198"/>
        <end position="216"/>
    </location>
</feature>
<dbReference type="CDD" id="cd12148">
    <property type="entry name" value="fungal_TF_MHR"/>
    <property type="match status" value="1"/>
</dbReference>
<dbReference type="PROSITE" id="PS50048">
    <property type="entry name" value="ZN2_CY6_FUNGAL_2"/>
    <property type="match status" value="1"/>
</dbReference>
<organism evidence="10 11">
    <name type="scientific">Jaapia argillacea MUCL 33604</name>
    <dbReference type="NCBI Taxonomy" id="933084"/>
    <lineage>
        <taxon>Eukaryota</taxon>
        <taxon>Fungi</taxon>
        <taxon>Dikarya</taxon>
        <taxon>Basidiomycota</taxon>
        <taxon>Agaricomycotina</taxon>
        <taxon>Agaricomycetes</taxon>
        <taxon>Agaricomycetidae</taxon>
        <taxon>Jaapiales</taxon>
        <taxon>Jaapiaceae</taxon>
        <taxon>Jaapia</taxon>
    </lineage>
</organism>
<feature type="region of interest" description="Disordered" evidence="8">
    <location>
        <begin position="157"/>
        <end position="276"/>
    </location>
</feature>
<feature type="domain" description="Zn(2)-C6 fungal-type" evidence="9">
    <location>
        <begin position="33"/>
        <end position="65"/>
    </location>
</feature>
<dbReference type="PANTHER" id="PTHR31313:SF78">
    <property type="entry name" value="TRANSCRIPTION FACTOR DOMAIN-CONTAINING PROTEIN"/>
    <property type="match status" value="1"/>
</dbReference>
<dbReference type="SMART" id="SM00906">
    <property type="entry name" value="Fungal_trans"/>
    <property type="match status" value="1"/>
</dbReference>
<evidence type="ECO:0000256" key="5">
    <source>
        <dbReference type="ARBA" id="ARBA00023125"/>
    </source>
</evidence>
<keyword evidence="7" id="KW-0539">Nucleus</keyword>
<protein>
    <recommendedName>
        <fullName evidence="9">Zn(2)-C6 fungal-type domain-containing protein</fullName>
    </recommendedName>
</protein>
<dbReference type="Proteomes" id="UP000027265">
    <property type="component" value="Unassembled WGS sequence"/>
</dbReference>
<dbReference type="GO" id="GO:0005634">
    <property type="term" value="C:nucleus"/>
    <property type="evidence" value="ECO:0007669"/>
    <property type="project" value="UniProtKB-SubCell"/>
</dbReference>
<keyword evidence="11" id="KW-1185">Reference proteome</keyword>
<dbReference type="AlphaFoldDB" id="A0A067Q7U9"/>
<feature type="compositionally biased region" description="Basic and acidic residues" evidence="8">
    <location>
        <begin position="238"/>
        <end position="253"/>
    </location>
</feature>
<feature type="compositionally biased region" description="Low complexity" evidence="8">
    <location>
        <begin position="255"/>
        <end position="270"/>
    </location>
</feature>
<dbReference type="SMART" id="SM00066">
    <property type="entry name" value="GAL4"/>
    <property type="match status" value="1"/>
</dbReference>
<dbReference type="InterPro" id="IPR036864">
    <property type="entry name" value="Zn2-C6_fun-type_DNA-bd_sf"/>
</dbReference>
<dbReference type="SUPFAM" id="SSF57701">
    <property type="entry name" value="Zn2/Cys6 DNA-binding domain"/>
    <property type="match status" value="1"/>
</dbReference>
<dbReference type="OrthoDB" id="2123952at2759"/>
<dbReference type="GO" id="GO:0003677">
    <property type="term" value="F:DNA binding"/>
    <property type="evidence" value="ECO:0007669"/>
    <property type="project" value="UniProtKB-KW"/>
</dbReference>
<evidence type="ECO:0000256" key="2">
    <source>
        <dbReference type="ARBA" id="ARBA00022723"/>
    </source>
</evidence>
<dbReference type="InterPro" id="IPR051615">
    <property type="entry name" value="Transcr_Regulatory_Elem"/>
</dbReference>
<keyword evidence="2" id="KW-0479">Metal-binding</keyword>
<dbReference type="Pfam" id="PF04082">
    <property type="entry name" value="Fungal_trans"/>
    <property type="match status" value="1"/>
</dbReference>
<reference evidence="11" key="1">
    <citation type="journal article" date="2014" name="Proc. Natl. Acad. Sci. U.S.A.">
        <title>Extensive sampling of basidiomycete genomes demonstrates inadequacy of the white-rot/brown-rot paradigm for wood decay fungi.</title>
        <authorList>
            <person name="Riley R."/>
            <person name="Salamov A.A."/>
            <person name="Brown D.W."/>
            <person name="Nagy L.G."/>
            <person name="Floudas D."/>
            <person name="Held B.W."/>
            <person name="Levasseur A."/>
            <person name="Lombard V."/>
            <person name="Morin E."/>
            <person name="Otillar R."/>
            <person name="Lindquist E.A."/>
            <person name="Sun H."/>
            <person name="LaButti K.M."/>
            <person name="Schmutz J."/>
            <person name="Jabbour D."/>
            <person name="Luo H."/>
            <person name="Baker S.E."/>
            <person name="Pisabarro A.G."/>
            <person name="Walton J.D."/>
            <person name="Blanchette R.A."/>
            <person name="Henrissat B."/>
            <person name="Martin F."/>
            <person name="Cullen D."/>
            <person name="Hibbett D.S."/>
            <person name="Grigoriev I.V."/>
        </authorList>
    </citation>
    <scope>NUCLEOTIDE SEQUENCE [LARGE SCALE GENOMIC DNA]</scope>
    <source>
        <strain evidence="11">MUCL 33604</strain>
    </source>
</reference>
<dbReference type="FunCoup" id="A0A067Q7U9">
    <property type="interactions" value="183"/>
</dbReference>
<evidence type="ECO:0000256" key="6">
    <source>
        <dbReference type="ARBA" id="ARBA00023163"/>
    </source>
</evidence>
<dbReference type="HOGENOM" id="CLU_004748_1_0_1"/>
<dbReference type="EMBL" id="KL197710">
    <property type="protein sequence ID" value="KDQ63123.1"/>
    <property type="molecule type" value="Genomic_DNA"/>
</dbReference>
<dbReference type="InterPro" id="IPR007219">
    <property type="entry name" value="XnlR_reg_dom"/>
</dbReference>
<keyword evidence="4" id="KW-0805">Transcription regulation</keyword>
<feature type="region of interest" description="Disordered" evidence="8">
    <location>
        <begin position="1"/>
        <end position="28"/>
    </location>
</feature>
<evidence type="ECO:0000256" key="3">
    <source>
        <dbReference type="ARBA" id="ARBA00022833"/>
    </source>
</evidence>
<dbReference type="GO" id="GO:0008270">
    <property type="term" value="F:zinc ion binding"/>
    <property type="evidence" value="ECO:0007669"/>
    <property type="project" value="InterPro"/>
</dbReference>
<name>A0A067Q7U9_9AGAM</name>
<proteinExistence type="predicted"/>
<feature type="compositionally biased region" description="Basic and acidic residues" evidence="8">
    <location>
        <begin position="17"/>
        <end position="26"/>
    </location>
</feature>
<dbReference type="GO" id="GO:0000981">
    <property type="term" value="F:DNA-binding transcription factor activity, RNA polymerase II-specific"/>
    <property type="evidence" value="ECO:0007669"/>
    <property type="project" value="InterPro"/>
</dbReference>
<keyword evidence="6" id="KW-0804">Transcription</keyword>
<dbReference type="STRING" id="933084.A0A067Q7U9"/>
<dbReference type="InParanoid" id="A0A067Q7U9"/>
<evidence type="ECO:0000256" key="1">
    <source>
        <dbReference type="ARBA" id="ARBA00004123"/>
    </source>
</evidence>
<evidence type="ECO:0000313" key="11">
    <source>
        <dbReference type="Proteomes" id="UP000027265"/>
    </source>
</evidence>
<dbReference type="Gene3D" id="4.10.240.10">
    <property type="entry name" value="Zn(2)-C6 fungal-type DNA-binding domain"/>
    <property type="match status" value="1"/>
</dbReference>
<dbReference type="Pfam" id="PF00172">
    <property type="entry name" value="Zn_clus"/>
    <property type="match status" value="1"/>
</dbReference>
<accession>A0A067Q7U9</accession>
<evidence type="ECO:0000256" key="4">
    <source>
        <dbReference type="ARBA" id="ARBA00023015"/>
    </source>
</evidence>
<dbReference type="InterPro" id="IPR001138">
    <property type="entry name" value="Zn2Cys6_DnaBD"/>
</dbReference>
<keyword evidence="5" id="KW-0238">DNA-binding</keyword>
<gene>
    <name evidence="10" type="ORF">JAAARDRAFT_367704</name>
</gene>
<evidence type="ECO:0000259" key="9">
    <source>
        <dbReference type="PROSITE" id="PS50048"/>
    </source>
</evidence>
<sequence>MSSRINWRIDHSDDEGHEAQDTEAGVRKRSSRACDQCRKTKSKCERSPAGGSCTNCATAGIDCTFLGPSYKRGPPKGYINAIEQRWHRVESILAAIISSEDPRAQGIVADLRMDDLARDILDSVEAGPFGASGRAKQKGDTGKEDFVVSFFSGEASRDRSRPRRQSRVSREIVSSRQEGTSLPTPTVEWQERLSSRLASSKSQAPSGSFSFSSAIFPDSTKYDRSGAPLAQRRRVSKKSTDQPSWRENHRETSDSEGSSTGSEAENSSETFGQLSLDENSEVRFHGKATLLHRLARTERRDDRIQGGIWRFPMPGIWPPIDDHAIHYHDDHEFEVEMPPLELADKLIKLYFTYVHPLFPVVNKSAFLGGYESGRQSGDFENASGSLSGPERSQTITKLLLMAIFSISARYIERDPSVPSDPGSVGCGYLCYARDILNKSYHHSRPSTCQALLLLGVREMGVGSFEAGWLYVGMGVRMAVDLGLNRDSDKWEYNGLDLFTESEKQLRKQIWWCGCLADKYSSLFLGRPGMVNENDFDTTLPQIVQSEDDDLWQPHDADSEYDPVPSRLWTCFRASASLSVIVGNILAKMYRVRSKSRSPPRSKLPELESSLDRWYIDLADSLRYDSASKRTPPPPHVLALHLQYFAAKLLLFSAFLPVDPNGSAEVISAHPADTFSLKAFDLCQGAACHISSISKFLPRPPCPPSTNLLKVNTYNEYFDMKYAPPNITRYLLSAGIMHITTLRLRPSNVQASLGFEQCMTSLKRMSTTWTSAQRSWDLLNGVRIEYEKAVSDLLHAPARNKRPASEGPVERSSDMLQRQAFGVETPRSAKSQDSSKRIMAHMLGLDVPGIEPSTSYFPGYEWWPSTTPTPPTPQPTSTSFLRGTPSPPEYPAAPESSLRHPRPVDWHQGIPEIFTFNGDPTRRGGRV</sequence>
<evidence type="ECO:0000256" key="7">
    <source>
        <dbReference type="ARBA" id="ARBA00023242"/>
    </source>
</evidence>
<keyword evidence="3" id="KW-0862">Zinc</keyword>
<dbReference type="GO" id="GO:0006351">
    <property type="term" value="P:DNA-templated transcription"/>
    <property type="evidence" value="ECO:0007669"/>
    <property type="project" value="InterPro"/>
</dbReference>
<dbReference type="CDD" id="cd00067">
    <property type="entry name" value="GAL4"/>
    <property type="match status" value="1"/>
</dbReference>
<evidence type="ECO:0000256" key="8">
    <source>
        <dbReference type="SAM" id="MobiDB-lite"/>
    </source>
</evidence>
<dbReference type="PROSITE" id="PS00463">
    <property type="entry name" value="ZN2_CY6_FUNGAL_1"/>
    <property type="match status" value="1"/>
</dbReference>